<proteinExistence type="predicted"/>
<accession>A0A4U0PUA0</accession>
<reference evidence="1 2" key="1">
    <citation type="submission" date="2019-04" db="EMBL/GenBank/DDBJ databases">
        <title>Chitiniphilus eburnea sp. nov., a novel chitinolytic bacterium isolated from aquaculture sludge.</title>
        <authorList>
            <person name="Sheng M."/>
        </authorList>
    </citation>
    <scope>NUCLEOTIDE SEQUENCE [LARGE SCALE GENOMIC DNA]</scope>
    <source>
        <strain evidence="1 2">HX-2-15</strain>
    </source>
</reference>
<dbReference type="EMBL" id="SUMF01000015">
    <property type="protein sequence ID" value="TJZ72021.1"/>
    <property type="molecule type" value="Genomic_DNA"/>
</dbReference>
<comment type="caution">
    <text evidence="1">The sequence shown here is derived from an EMBL/GenBank/DDBJ whole genome shotgun (WGS) entry which is preliminary data.</text>
</comment>
<evidence type="ECO:0000313" key="2">
    <source>
        <dbReference type="Proteomes" id="UP000310016"/>
    </source>
</evidence>
<protein>
    <submittedName>
        <fullName evidence="1">Uncharacterized protein</fullName>
    </submittedName>
</protein>
<dbReference type="Proteomes" id="UP000310016">
    <property type="component" value="Unassembled WGS sequence"/>
</dbReference>
<keyword evidence="2" id="KW-1185">Reference proteome</keyword>
<name>A0A4U0PUA0_9NEIS</name>
<organism evidence="1 2">
    <name type="scientific">Chitiniphilus eburneus</name>
    <dbReference type="NCBI Taxonomy" id="2571148"/>
    <lineage>
        <taxon>Bacteria</taxon>
        <taxon>Pseudomonadati</taxon>
        <taxon>Pseudomonadota</taxon>
        <taxon>Betaproteobacteria</taxon>
        <taxon>Neisseriales</taxon>
        <taxon>Chitinibacteraceae</taxon>
        <taxon>Chitiniphilus</taxon>
    </lineage>
</organism>
<dbReference type="AlphaFoldDB" id="A0A4U0PUA0"/>
<sequence length="129" mass="14970">MSNRLKLALCDIKGIVYNLSLPAEAQNHALGEGIPFTEEMALEYERCREYWEDLFADGMLSKEELESLQCLDGKIEKISGEQYERIWLFDELDCPEWNEIRKFAYQMLQRHGWEEGGASGRIYVIGGNK</sequence>
<dbReference type="RefSeq" id="WP_136773849.1">
    <property type="nucleotide sequence ID" value="NZ_CP156074.1"/>
</dbReference>
<gene>
    <name evidence="1" type="ORF">FAZ21_12890</name>
</gene>
<evidence type="ECO:0000313" key="1">
    <source>
        <dbReference type="EMBL" id="TJZ72021.1"/>
    </source>
</evidence>